<keyword evidence="7 9" id="KW-0472">Membrane</keyword>
<evidence type="ECO:0000313" key="12">
    <source>
        <dbReference type="Proteomes" id="UP000280008"/>
    </source>
</evidence>
<feature type="transmembrane region" description="Helical" evidence="9">
    <location>
        <begin position="189"/>
        <end position="209"/>
    </location>
</feature>
<evidence type="ECO:0000256" key="9">
    <source>
        <dbReference type="SAM" id="Phobius"/>
    </source>
</evidence>
<feature type="region of interest" description="Disordered" evidence="8">
    <location>
        <begin position="1"/>
        <end position="29"/>
    </location>
</feature>
<feature type="transmembrane region" description="Helical" evidence="9">
    <location>
        <begin position="321"/>
        <end position="342"/>
    </location>
</feature>
<sequence length="571" mass="60584">MTADTAVTVDGSGTQDPDPTPSATVDGSQRRPRGAFVVVSLVLAVVLAAVVANLVLDPWFGPRRYSMIAVTITAVVLAAALPFAYLWAGVVDRRFARRSRRANGLAVAGVVVAAFAILLVIGMLTLRSPGFDAGVVFGAAINLTAGHGLNGEEVRYFSMYPNNVFLTFSLWKSFALVKAIAHISGPPALFYALAVAANAAVLACGVLLTFTVARRVAGRQVAIFTLLPTAVLVVLSPWIGTVYSDTLGLVFPILVIYLFLRADSAGTTRARLLWWGGIGLVTAVGYEIKPTTVFAVVAVALVVLIRVPLRRAGARALLPPVASIVAALVVLGVAHVGIGAVLDRSGTVPFSLAHDTTQFPLTHFLKMGSHGTGGYDAHDVAVTRAIPTEAGKFAEGLQGYASNVAAQGPVRYAGFLAEKTARFLGDGTFYQWQEGGELNLPFIVTDSLGKDAQAVYGPSGALHPALVDLWQAMWTLVLLLGAAPLVLRRDRRLFGDASVAMRVAILGLIVFLMLFEGRSRYVYLYVPFFVVLAGVSMRSLAERFRRRDETSPDVSPLLGAPADAVRAERAS</sequence>
<dbReference type="EMBL" id="RBKS01000001">
    <property type="protein sequence ID" value="RKR72942.1"/>
    <property type="molecule type" value="Genomic_DNA"/>
</dbReference>
<feature type="transmembrane region" description="Helical" evidence="9">
    <location>
        <begin position="68"/>
        <end position="90"/>
    </location>
</feature>
<evidence type="ECO:0000256" key="1">
    <source>
        <dbReference type="ARBA" id="ARBA00004651"/>
    </source>
</evidence>
<dbReference type="InterPro" id="IPR050297">
    <property type="entry name" value="LipidA_mod_glycosyltrf_83"/>
</dbReference>
<keyword evidence="4 11" id="KW-0808">Transferase</keyword>
<dbReference type="RefSeq" id="WP_121367864.1">
    <property type="nucleotide sequence ID" value="NZ_RBKS01000001.1"/>
</dbReference>
<evidence type="ECO:0000256" key="7">
    <source>
        <dbReference type="ARBA" id="ARBA00023136"/>
    </source>
</evidence>
<evidence type="ECO:0000256" key="6">
    <source>
        <dbReference type="ARBA" id="ARBA00022989"/>
    </source>
</evidence>
<reference evidence="11 12" key="1">
    <citation type="submission" date="2018-10" db="EMBL/GenBank/DDBJ databases">
        <title>Sequencing the genomes of 1000 actinobacteria strains.</title>
        <authorList>
            <person name="Klenk H.-P."/>
        </authorList>
    </citation>
    <scope>NUCLEOTIDE SEQUENCE [LARGE SCALE GENOMIC DNA]</scope>
    <source>
        <strain evidence="11 12">DSM 17894</strain>
    </source>
</reference>
<organism evidence="11 12">
    <name type="scientific">Frondihabitans australicus</name>
    <dbReference type="NCBI Taxonomy" id="386892"/>
    <lineage>
        <taxon>Bacteria</taxon>
        <taxon>Bacillati</taxon>
        <taxon>Actinomycetota</taxon>
        <taxon>Actinomycetes</taxon>
        <taxon>Micrococcales</taxon>
        <taxon>Microbacteriaceae</taxon>
        <taxon>Frondihabitans</taxon>
    </lineage>
</organism>
<protein>
    <submittedName>
        <fullName evidence="11">Dolichyl-phosphate-mannose-protein mannosyltransferase</fullName>
    </submittedName>
</protein>
<evidence type="ECO:0000256" key="4">
    <source>
        <dbReference type="ARBA" id="ARBA00022679"/>
    </source>
</evidence>
<dbReference type="AlphaFoldDB" id="A0A495IAK1"/>
<dbReference type="GO" id="GO:0016763">
    <property type="term" value="F:pentosyltransferase activity"/>
    <property type="evidence" value="ECO:0007669"/>
    <property type="project" value="TreeGrafter"/>
</dbReference>
<dbReference type="OrthoDB" id="4923806at2"/>
<feature type="transmembrane region" description="Helical" evidence="9">
    <location>
        <begin position="35"/>
        <end position="56"/>
    </location>
</feature>
<dbReference type="Pfam" id="PF13231">
    <property type="entry name" value="PMT_2"/>
    <property type="match status" value="1"/>
</dbReference>
<keyword evidence="6 9" id="KW-1133">Transmembrane helix</keyword>
<keyword evidence="3 11" id="KW-0328">Glycosyltransferase</keyword>
<accession>A0A495IAK1</accession>
<feature type="region of interest" description="Disordered" evidence="8">
    <location>
        <begin position="550"/>
        <end position="571"/>
    </location>
</feature>
<feature type="domain" description="Glycosyltransferase RgtA/B/C/D-like" evidence="10">
    <location>
        <begin position="199"/>
        <end position="331"/>
    </location>
</feature>
<dbReference type="Proteomes" id="UP000280008">
    <property type="component" value="Unassembled WGS sequence"/>
</dbReference>
<dbReference type="PANTHER" id="PTHR33908">
    <property type="entry name" value="MANNOSYLTRANSFERASE YKCB-RELATED"/>
    <property type="match status" value="1"/>
</dbReference>
<dbReference type="GO" id="GO:0009103">
    <property type="term" value="P:lipopolysaccharide biosynthetic process"/>
    <property type="evidence" value="ECO:0007669"/>
    <property type="project" value="UniProtKB-ARBA"/>
</dbReference>
<comment type="caution">
    <text evidence="11">The sequence shown here is derived from an EMBL/GenBank/DDBJ whole genome shotgun (WGS) entry which is preliminary data.</text>
</comment>
<keyword evidence="2" id="KW-1003">Cell membrane</keyword>
<feature type="transmembrane region" description="Helical" evidence="9">
    <location>
        <begin position="292"/>
        <end position="309"/>
    </location>
</feature>
<feature type="transmembrane region" description="Helical" evidence="9">
    <location>
        <begin position="221"/>
        <end position="240"/>
    </location>
</feature>
<keyword evidence="12" id="KW-1185">Reference proteome</keyword>
<dbReference type="InterPro" id="IPR038731">
    <property type="entry name" value="RgtA/B/C-like"/>
</dbReference>
<feature type="transmembrane region" description="Helical" evidence="9">
    <location>
        <begin position="270"/>
        <end position="286"/>
    </location>
</feature>
<feature type="transmembrane region" description="Helical" evidence="9">
    <location>
        <begin position="246"/>
        <end position="263"/>
    </location>
</feature>
<dbReference type="PANTHER" id="PTHR33908:SF11">
    <property type="entry name" value="MEMBRANE PROTEIN"/>
    <property type="match status" value="1"/>
</dbReference>
<evidence type="ECO:0000256" key="8">
    <source>
        <dbReference type="SAM" id="MobiDB-lite"/>
    </source>
</evidence>
<feature type="transmembrane region" description="Helical" evidence="9">
    <location>
        <begin position="499"/>
        <end position="515"/>
    </location>
</feature>
<evidence type="ECO:0000256" key="5">
    <source>
        <dbReference type="ARBA" id="ARBA00022692"/>
    </source>
</evidence>
<feature type="transmembrane region" description="Helical" evidence="9">
    <location>
        <begin position="521"/>
        <end position="541"/>
    </location>
</feature>
<feature type="transmembrane region" description="Helical" evidence="9">
    <location>
        <begin position="102"/>
        <end position="124"/>
    </location>
</feature>
<evidence type="ECO:0000256" key="2">
    <source>
        <dbReference type="ARBA" id="ARBA00022475"/>
    </source>
</evidence>
<dbReference type="GO" id="GO:0005886">
    <property type="term" value="C:plasma membrane"/>
    <property type="evidence" value="ECO:0007669"/>
    <property type="project" value="UniProtKB-SubCell"/>
</dbReference>
<evidence type="ECO:0000259" key="10">
    <source>
        <dbReference type="Pfam" id="PF13231"/>
    </source>
</evidence>
<evidence type="ECO:0000313" key="11">
    <source>
        <dbReference type="EMBL" id="RKR72942.1"/>
    </source>
</evidence>
<feature type="transmembrane region" description="Helical" evidence="9">
    <location>
        <begin position="469"/>
        <end position="487"/>
    </location>
</feature>
<gene>
    <name evidence="11" type="ORF">C8E83_0023</name>
</gene>
<proteinExistence type="predicted"/>
<name>A0A495IAK1_9MICO</name>
<keyword evidence="5 9" id="KW-0812">Transmembrane</keyword>
<feature type="compositionally biased region" description="Polar residues" evidence="8">
    <location>
        <begin position="11"/>
        <end position="27"/>
    </location>
</feature>
<evidence type="ECO:0000256" key="3">
    <source>
        <dbReference type="ARBA" id="ARBA00022676"/>
    </source>
</evidence>
<comment type="subcellular location">
    <subcellularLocation>
        <location evidence="1">Cell membrane</location>
        <topology evidence="1">Multi-pass membrane protein</topology>
    </subcellularLocation>
</comment>